<evidence type="ECO:0000256" key="9">
    <source>
        <dbReference type="ARBA" id="ARBA00023136"/>
    </source>
</evidence>
<evidence type="ECO:0000256" key="10">
    <source>
        <dbReference type="PIRNR" id="PIRNR002786"/>
    </source>
</evidence>
<evidence type="ECO:0000256" key="2">
    <source>
        <dbReference type="ARBA" id="ARBA00007246"/>
    </source>
</evidence>
<evidence type="ECO:0000256" key="7">
    <source>
        <dbReference type="ARBA" id="ARBA00022927"/>
    </source>
</evidence>
<dbReference type="GO" id="GO:0005886">
    <property type="term" value="C:plasma membrane"/>
    <property type="evidence" value="ECO:0007669"/>
    <property type="project" value="UniProtKB-SubCell"/>
</dbReference>
<dbReference type="Gene3D" id="3.30.1300.30">
    <property type="entry name" value="GSPII I/J protein-like"/>
    <property type="match status" value="1"/>
</dbReference>
<gene>
    <name evidence="13" type="ORF">J2T57_000130</name>
</gene>
<dbReference type="Gene3D" id="1.10.40.60">
    <property type="entry name" value="EpsJ-like"/>
    <property type="match status" value="2"/>
</dbReference>
<evidence type="ECO:0000256" key="8">
    <source>
        <dbReference type="ARBA" id="ARBA00022989"/>
    </source>
</evidence>
<dbReference type="EMBL" id="JALJXV010000001">
    <property type="protein sequence ID" value="MCP1673038.1"/>
    <property type="molecule type" value="Genomic_DNA"/>
</dbReference>
<comment type="subcellular location">
    <subcellularLocation>
        <location evidence="1 10">Cell inner membrane</location>
    </subcellularLocation>
</comment>
<sequence>MSRLQRGAALITALLVVALATMLATQLAARAYFDNARYSTLLEREQALQFALAAEAWASEVLIANREDGDGIDHLNELWAQPIVPPPFDDLPVQLRFQMEDLQGRINLNNLVRPDGRDDEPAMANLLRLLQILELDPSIMPAAADWIDDNIEPRFPDGAEDDYYSRLDNPYRTANQRMASPTELRLVRGVDDEAYRLLQPYITALPEATTINVNTAPPMVLRTLADGISEREAEALAEARPADGYPSVTDFLQDPALAGRDVDPQTLSVGSNYFLLRTVVELGRTEVRTETVLYRADAGTSRVILRRQGFIE</sequence>
<dbReference type="Pfam" id="PF03934">
    <property type="entry name" value="T2SSK"/>
    <property type="match status" value="1"/>
</dbReference>
<keyword evidence="7" id="KW-0653">Protein transport</keyword>
<organism evidence="13 14">
    <name type="scientific">Natronocella acetinitrilica</name>
    <dbReference type="NCBI Taxonomy" id="414046"/>
    <lineage>
        <taxon>Bacteria</taxon>
        <taxon>Pseudomonadati</taxon>
        <taxon>Pseudomonadota</taxon>
        <taxon>Gammaproteobacteria</taxon>
        <taxon>Chromatiales</taxon>
        <taxon>Ectothiorhodospiraceae</taxon>
        <taxon>Natronocella</taxon>
    </lineage>
</organism>
<reference evidence="13" key="1">
    <citation type="submission" date="2022-03" db="EMBL/GenBank/DDBJ databases">
        <title>Genomic Encyclopedia of Type Strains, Phase III (KMG-III): the genomes of soil and plant-associated and newly described type strains.</title>
        <authorList>
            <person name="Whitman W."/>
        </authorList>
    </citation>
    <scope>NUCLEOTIDE SEQUENCE</scope>
    <source>
        <strain evidence="13">ANL 6-2</strain>
    </source>
</reference>
<dbReference type="InterPro" id="IPR038072">
    <property type="entry name" value="GspK_central_sf"/>
</dbReference>
<dbReference type="InterPro" id="IPR049031">
    <property type="entry name" value="T2SSK_SAM-like_1st"/>
</dbReference>
<dbReference type="NCBIfam" id="NF037980">
    <property type="entry name" value="T2SS_GspK"/>
    <property type="match status" value="1"/>
</dbReference>
<dbReference type="InterPro" id="IPR045584">
    <property type="entry name" value="Pilin-like"/>
</dbReference>
<dbReference type="Proteomes" id="UP001205843">
    <property type="component" value="Unassembled WGS sequence"/>
</dbReference>
<feature type="domain" description="T2SS protein K second SAM-like" evidence="11">
    <location>
        <begin position="211"/>
        <end position="269"/>
    </location>
</feature>
<dbReference type="SUPFAM" id="SSF54523">
    <property type="entry name" value="Pili subunits"/>
    <property type="match status" value="1"/>
</dbReference>
<evidence type="ECO:0000256" key="5">
    <source>
        <dbReference type="ARBA" id="ARBA00022519"/>
    </source>
</evidence>
<keyword evidence="14" id="KW-1185">Reference proteome</keyword>
<evidence type="ECO:0000313" key="13">
    <source>
        <dbReference type="EMBL" id="MCP1673038.1"/>
    </source>
</evidence>
<dbReference type="SUPFAM" id="SSF158544">
    <property type="entry name" value="GspK insert domain-like"/>
    <property type="match status" value="2"/>
</dbReference>
<dbReference type="GO" id="GO:0009306">
    <property type="term" value="P:protein secretion"/>
    <property type="evidence" value="ECO:0007669"/>
    <property type="project" value="InterPro"/>
</dbReference>
<evidence type="ECO:0000313" key="14">
    <source>
        <dbReference type="Proteomes" id="UP001205843"/>
    </source>
</evidence>
<feature type="domain" description="T2SS protein K first SAM-like" evidence="12">
    <location>
        <begin position="104"/>
        <end position="207"/>
    </location>
</feature>
<keyword evidence="4 10" id="KW-1003">Cell membrane</keyword>
<dbReference type="PIRSF" id="PIRSF002786">
    <property type="entry name" value="XcpX"/>
    <property type="match status" value="1"/>
</dbReference>
<dbReference type="PANTHER" id="PTHR38831">
    <property type="entry name" value="TYPE II SECRETION SYSTEM PROTEIN K"/>
    <property type="match status" value="1"/>
</dbReference>
<evidence type="ECO:0000256" key="4">
    <source>
        <dbReference type="ARBA" id="ARBA00022475"/>
    </source>
</evidence>
<name>A0AAE3KB08_9GAMM</name>
<keyword evidence="9 10" id="KW-0472">Membrane</keyword>
<keyword evidence="6" id="KW-0812">Transmembrane</keyword>
<dbReference type="PANTHER" id="PTHR38831:SF1">
    <property type="entry name" value="TYPE II SECRETION SYSTEM PROTEIN K-RELATED"/>
    <property type="match status" value="1"/>
</dbReference>
<keyword evidence="5 10" id="KW-0997">Cell inner membrane</keyword>
<evidence type="ECO:0000256" key="6">
    <source>
        <dbReference type="ARBA" id="ARBA00022692"/>
    </source>
</evidence>
<protein>
    <recommendedName>
        <fullName evidence="10">Type II secretion system protein K</fullName>
    </recommendedName>
</protein>
<evidence type="ECO:0000259" key="11">
    <source>
        <dbReference type="Pfam" id="PF03934"/>
    </source>
</evidence>
<evidence type="ECO:0000259" key="12">
    <source>
        <dbReference type="Pfam" id="PF21687"/>
    </source>
</evidence>
<dbReference type="InterPro" id="IPR049179">
    <property type="entry name" value="T2SSK_SAM-like_2nd"/>
</dbReference>
<keyword evidence="8" id="KW-1133">Transmembrane helix</keyword>
<dbReference type="RefSeq" id="WP_253472717.1">
    <property type="nucleotide sequence ID" value="NZ_JALJXV010000001.1"/>
</dbReference>
<dbReference type="Pfam" id="PF21687">
    <property type="entry name" value="T2SSK_1st"/>
    <property type="match status" value="1"/>
</dbReference>
<comment type="similarity">
    <text evidence="2 10">Belongs to the GSP K family.</text>
</comment>
<accession>A0AAE3KB08</accession>
<dbReference type="InterPro" id="IPR005628">
    <property type="entry name" value="GspK"/>
</dbReference>
<evidence type="ECO:0000256" key="1">
    <source>
        <dbReference type="ARBA" id="ARBA00004533"/>
    </source>
</evidence>
<proteinExistence type="inferred from homology"/>
<dbReference type="AlphaFoldDB" id="A0AAE3KB08"/>
<comment type="caution">
    <text evidence="13">The sequence shown here is derived from an EMBL/GenBank/DDBJ whole genome shotgun (WGS) entry which is preliminary data.</text>
</comment>
<evidence type="ECO:0000256" key="3">
    <source>
        <dbReference type="ARBA" id="ARBA00022448"/>
    </source>
</evidence>
<keyword evidence="3 10" id="KW-0813">Transport</keyword>